<dbReference type="PANTHER" id="PTHR30189">
    <property type="entry name" value="LPS-ASSEMBLY PROTEIN"/>
    <property type="match status" value="1"/>
</dbReference>
<dbReference type="Pfam" id="PF04453">
    <property type="entry name" value="LptD"/>
    <property type="match status" value="1"/>
</dbReference>
<keyword evidence="1" id="KW-0472">Membrane</keyword>
<feature type="domain" description="LPS-assembly protein LptD central" evidence="3">
    <location>
        <begin position="217"/>
        <end position="299"/>
    </location>
</feature>
<dbReference type="PANTHER" id="PTHR30189:SF1">
    <property type="entry name" value="LPS-ASSEMBLY PROTEIN LPTD"/>
    <property type="match status" value="1"/>
</dbReference>
<evidence type="ECO:0000313" key="5">
    <source>
        <dbReference type="Proteomes" id="UP000307874"/>
    </source>
</evidence>
<evidence type="ECO:0000259" key="2">
    <source>
        <dbReference type="Pfam" id="PF04453"/>
    </source>
</evidence>
<dbReference type="GO" id="GO:0015920">
    <property type="term" value="P:lipopolysaccharide transport"/>
    <property type="evidence" value="ECO:0007669"/>
    <property type="project" value="InterPro"/>
</dbReference>
<evidence type="ECO:0000313" key="4">
    <source>
        <dbReference type="EMBL" id="TNB47305.1"/>
    </source>
</evidence>
<protein>
    <recommendedName>
        <fullName evidence="1">LPS-assembly protein LptD</fullName>
    </recommendedName>
</protein>
<evidence type="ECO:0000256" key="1">
    <source>
        <dbReference type="HAMAP-Rule" id="MF_01411"/>
    </source>
</evidence>
<evidence type="ECO:0000259" key="3">
    <source>
        <dbReference type="Pfam" id="PF19838"/>
    </source>
</evidence>
<sequence>MTASGGWLVSRQVTSKLGLAGLLAVASALTPVSLLAQTAPASSIEEDYGISVPDDDSGPMLLTANELIYNHDTQMVSAIGGVQIYYAGYRMVANKVEYDQKAGRMMAYDGIEVIDPDGNRLRAEKLDVTDDFANGFLDAISVRTPDNIAIAGERAERIDGTRMVLENGVYTACVPCAENPEKPPFWQIRAQRVIQDGETRTVRLESPRFQLLGHTIAVLPSITVPDPSVKRKRGFLFPSMSIGENLGVGFSLPYYIPISPSSDVTFTGTGYTEQGFLLEAEYRKRYRNGQHTLRFAGIDQMGSDQFTGGTTDAEVNGRAMIASTGEFQINPRWVFGWDAMVQSDNNFARTYSIDGHDDKIFNNQVYLEGLGKRSSVSVKGNYFDVQDADSEDAAESKQAIVVPVIDYDYIAPEPVFGGQLSVTNNLTNIVRRKNDVVPTAVNDRFLGLKGNSTRLTSEVEWERTFTTDGGLQLSPLLAARADGYLLNVDDPNQINGGAYSYAGNFVDQDAAARAMVTAGLEMKYPILMTNSFSSHIIEPIGQVFVRPDEQYAGGLPNEDAQSFVFDALTLFERDKFSGYDRVEGGTRANIGFRYRGVYDSGMLVNGLFGQSFQLAGKNSFASPDLVGVGIDSGLESKRSDYVGAASVSFPFGLSFTGGARFDEEDFTLQRTDFGVGYNSRWFDTALDYTNILAQPGYAYNERNSEIKSTSTFRLNDNWGVSGSLTYDLANNVLTNRWVGLTYEDICTIFSITYQEDWDNNNREAVDWTIGARLTFRTLGDIVVGSDSLN</sequence>
<accession>A0A5C4JPB4</accession>
<dbReference type="HAMAP" id="MF_01411">
    <property type="entry name" value="LPS_assembly_LptD"/>
    <property type="match status" value="1"/>
</dbReference>
<keyword evidence="1" id="KW-0732">Signal</keyword>
<name>A0A5C4JPB4_9HYPH</name>
<comment type="similarity">
    <text evidence="1">Belongs to the LptD family.</text>
</comment>
<keyword evidence="1" id="KW-0998">Cell outer membrane</keyword>
<comment type="caution">
    <text evidence="1">Lacks conserved residue(s) required for the propagation of feature annotation.</text>
</comment>
<keyword evidence="5" id="KW-1185">Reference proteome</keyword>
<dbReference type="GO" id="GO:0043165">
    <property type="term" value="P:Gram-negative-bacterium-type cell outer membrane assembly"/>
    <property type="evidence" value="ECO:0007669"/>
    <property type="project" value="UniProtKB-UniRule"/>
</dbReference>
<gene>
    <name evidence="1" type="primary">lptD</name>
    <name evidence="4" type="ORF">FF124_14130</name>
</gene>
<dbReference type="InterPro" id="IPR007543">
    <property type="entry name" value="LptD_C"/>
</dbReference>
<proteinExistence type="inferred from homology"/>
<dbReference type="GO" id="GO:0009279">
    <property type="term" value="C:cell outer membrane"/>
    <property type="evidence" value="ECO:0007669"/>
    <property type="project" value="UniProtKB-SubCell"/>
</dbReference>
<dbReference type="GO" id="GO:1990351">
    <property type="term" value="C:transporter complex"/>
    <property type="evidence" value="ECO:0007669"/>
    <property type="project" value="TreeGrafter"/>
</dbReference>
<reference evidence="4 5" key="1">
    <citation type="submission" date="2019-06" db="EMBL/GenBank/DDBJ databases">
        <title>Martelella lutilitoris sp. nov., isolated from a tidal mudflat.</title>
        <authorList>
            <person name="Kim Y.-J."/>
        </authorList>
    </citation>
    <scope>NUCLEOTIDE SEQUENCE [LARGE SCALE GENOMIC DNA]</scope>
    <source>
        <strain evidence="4 5">GH2-6</strain>
    </source>
</reference>
<dbReference type="InterPro" id="IPR020889">
    <property type="entry name" value="LipoPS_assembly_LptD"/>
</dbReference>
<comment type="caution">
    <text evidence="4">The sequence shown here is derived from an EMBL/GenBank/DDBJ whole genome shotgun (WGS) entry which is preliminary data.</text>
</comment>
<dbReference type="OrthoDB" id="9760225at2"/>
<dbReference type="InterPro" id="IPR045659">
    <property type="entry name" value="LptD_2"/>
</dbReference>
<dbReference type="EMBL" id="VCLB01000007">
    <property type="protein sequence ID" value="TNB47305.1"/>
    <property type="molecule type" value="Genomic_DNA"/>
</dbReference>
<comment type="subunit">
    <text evidence="1">Component of the lipopolysaccharide transport and assembly complex.</text>
</comment>
<dbReference type="AlphaFoldDB" id="A0A5C4JPB4"/>
<organism evidence="4 5">
    <name type="scientific">Martelella lutilitoris</name>
    <dbReference type="NCBI Taxonomy" id="2583532"/>
    <lineage>
        <taxon>Bacteria</taxon>
        <taxon>Pseudomonadati</taxon>
        <taxon>Pseudomonadota</taxon>
        <taxon>Alphaproteobacteria</taxon>
        <taxon>Hyphomicrobiales</taxon>
        <taxon>Aurantimonadaceae</taxon>
        <taxon>Martelella</taxon>
    </lineage>
</organism>
<dbReference type="InterPro" id="IPR050218">
    <property type="entry name" value="LptD"/>
</dbReference>
<dbReference type="Proteomes" id="UP000307874">
    <property type="component" value="Unassembled WGS sequence"/>
</dbReference>
<feature type="domain" description="LptD C-terminal" evidence="2">
    <location>
        <begin position="318"/>
        <end position="703"/>
    </location>
</feature>
<comment type="subcellular location">
    <subcellularLocation>
        <location evidence="1">Cell outer membrane</location>
    </subcellularLocation>
</comment>
<dbReference type="Pfam" id="PF19838">
    <property type="entry name" value="LptD_2"/>
    <property type="match status" value="1"/>
</dbReference>
<comment type="function">
    <text evidence="1">Involved in the assembly of lipopolysaccharide (LPS) at the surface of the outer membrane.</text>
</comment>